<accession>A0ABT7XA19</accession>
<evidence type="ECO:0000313" key="3">
    <source>
        <dbReference type="Proteomes" id="UP001167871"/>
    </source>
</evidence>
<reference evidence="2" key="2">
    <citation type="submission" date="2024-05" db="EMBL/GenBank/DDBJ databases">
        <title>Identification and characterization of horizontal gene transfer across gut microbiota members of farm animals based on homology search.</title>
        <authorList>
            <person name="Schwarzerova J."/>
            <person name="Nykrynova M."/>
            <person name="Jureckova K."/>
            <person name="Cejkova D."/>
            <person name="Rychlik I."/>
        </authorList>
    </citation>
    <scope>NUCLEOTIDE SEQUENCE</scope>
    <source>
        <strain evidence="2">84_SSukc20</strain>
    </source>
</reference>
<evidence type="ECO:0008006" key="4">
    <source>
        <dbReference type="Google" id="ProtNLM"/>
    </source>
</evidence>
<comment type="caution">
    <text evidence="2">The sequence shown here is derived from an EMBL/GenBank/DDBJ whole genome shotgun (WGS) entry which is preliminary data.</text>
</comment>
<sequence>MNMKLTHLLFTVGALLLAVAGKAQKVSADIPYRFATRAEAQMLITDIDQYTNSWNQFDINARLQSLNGRKSQLLTLAMESTREWGDADRSKLNKAFMAVEAAIKKQKLKLPFPSEVILLKTSMAEEGGAAAYTRENWIAIGEQVLEKASDDDLARLIAHELFHLLTRADVAFKKKVYSVIGFNVLDRPIVFPADLMQKLISNPDVSCHDSYAPFTIDGKSMNCAMVIYTDRAYTEGSLNQYIQIGLVPLNEQFIPYQQNGITTIYAPEQVSDFQERIGKNTAYAIDPEEVLADNFSYVLFGKADLSDPQLVENLAKAMQ</sequence>
<reference evidence="2" key="1">
    <citation type="submission" date="2023-06" db="EMBL/GenBank/DDBJ databases">
        <authorList>
            <person name="Zeman M."/>
            <person name="Kubasova T."/>
            <person name="Jahodarova E."/>
            <person name="Nykrynova M."/>
            <person name="Rychlik I."/>
        </authorList>
    </citation>
    <scope>NUCLEOTIDE SEQUENCE</scope>
    <source>
        <strain evidence="2">84_SSukc20</strain>
    </source>
</reference>
<feature type="chain" id="PRO_5046272800" description="DUF4157 domain-containing protein" evidence="1">
    <location>
        <begin position="29"/>
        <end position="319"/>
    </location>
</feature>
<gene>
    <name evidence="2" type="ORF">QVO10_16420</name>
</gene>
<evidence type="ECO:0000313" key="2">
    <source>
        <dbReference type="EMBL" id="MDN0050937.1"/>
    </source>
</evidence>
<dbReference type="Proteomes" id="UP001167871">
    <property type="component" value="Unassembled WGS sequence"/>
</dbReference>
<protein>
    <recommendedName>
        <fullName evidence="4">DUF4157 domain-containing protein</fullName>
    </recommendedName>
</protein>
<dbReference type="EMBL" id="JAUEII010000057">
    <property type="protein sequence ID" value="MDN0050937.1"/>
    <property type="molecule type" value="Genomic_DNA"/>
</dbReference>
<keyword evidence="1" id="KW-0732">Signal</keyword>
<organism evidence="2 3">
    <name type="scientific">Bacteroides gallinaceum</name>
    <dbReference type="NCBI Taxonomy" id="1462571"/>
    <lineage>
        <taxon>Bacteria</taxon>
        <taxon>Pseudomonadati</taxon>
        <taxon>Bacteroidota</taxon>
        <taxon>Bacteroidia</taxon>
        <taxon>Bacteroidales</taxon>
        <taxon>Bacteroidaceae</taxon>
        <taxon>Bacteroides</taxon>
    </lineage>
</organism>
<name>A0ABT7XA19_9BACE</name>
<keyword evidence="3" id="KW-1185">Reference proteome</keyword>
<evidence type="ECO:0000256" key="1">
    <source>
        <dbReference type="SAM" id="SignalP"/>
    </source>
</evidence>
<feature type="signal peptide" evidence="1">
    <location>
        <begin position="1"/>
        <end position="28"/>
    </location>
</feature>
<dbReference type="RefSeq" id="WP_022038607.1">
    <property type="nucleotide sequence ID" value="NZ_JAUEII010000057.1"/>
</dbReference>
<proteinExistence type="predicted"/>